<evidence type="ECO:0000256" key="7">
    <source>
        <dbReference type="ARBA" id="ARBA00023242"/>
    </source>
</evidence>
<accession>A0A2D1N539</accession>
<evidence type="ECO:0000256" key="6">
    <source>
        <dbReference type="ARBA" id="ARBA00023163"/>
    </source>
</evidence>
<dbReference type="AlphaFoldDB" id="A0A2D1N539"/>
<evidence type="ECO:0000256" key="5">
    <source>
        <dbReference type="ARBA" id="ARBA00023125"/>
    </source>
</evidence>
<evidence type="ECO:0000256" key="8">
    <source>
        <dbReference type="SAM" id="Coils"/>
    </source>
</evidence>
<keyword evidence="5" id="KW-0238">DNA-binding</keyword>
<dbReference type="Pfam" id="PF03131">
    <property type="entry name" value="bZIP_Maf"/>
    <property type="match status" value="1"/>
</dbReference>
<dbReference type="GO" id="GO:0000981">
    <property type="term" value="F:DNA-binding transcription factor activity, RNA polymerase II-specific"/>
    <property type="evidence" value="ECO:0007669"/>
    <property type="project" value="TreeGrafter"/>
</dbReference>
<dbReference type="PANTHER" id="PTHR10129:SF48">
    <property type="entry name" value="MAF-S, ISOFORM B"/>
    <property type="match status" value="1"/>
</dbReference>
<evidence type="ECO:0000256" key="1">
    <source>
        <dbReference type="ARBA" id="ARBA00004123"/>
    </source>
</evidence>
<reference evidence="10" key="1">
    <citation type="submission" date="2016-12" db="EMBL/GenBank/DDBJ databases">
        <authorList>
            <person name="Song W.-J."/>
            <person name="Kurnit D.M."/>
        </authorList>
    </citation>
    <scope>NUCLEOTIDE SEQUENCE</scope>
</reference>
<dbReference type="InterPro" id="IPR024874">
    <property type="entry name" value="Transcription_factor_Maf_fam"/>
</dbReference>
<keyword evidence="8" id="KW-0175">Coiled coil</keyword>
<feature type="domain" description="Basic leucine zipper" evidence="9">
    <location>
        <begin position="70"/>
        <end position="162"/>
    </location>
</feature>
<keyword evidence="4" id="KW-0805">Transcription regulation</keyword>
<dbReference type="InterPro" id="IPR004826">
    <property type="entry name" value="bZIP_Maf"/>
</dbReference>
<name>A0A2D1N539_TETCI</name>
<dbReference type="PANTHER" id="PTHR10129">
    <property type="entry name" value="TRANSCRIPTION FACTOR MAF"/>
    <property type="match status" value="1"/>
</dbReference>
<evidence type="ECO:0000256" key="2">
    <source>
        <dbReference type="ARBA" id="ARBA00008500"/>
    </source>
</evidence>
<dbReference type="SUPFAM" id="SSF47454">
    <property type="entry name" value="A DNA-binding domain in eukaryotic transcription factors"/>
    <property type="match status" value="1"/>
</dbReference>
<dbReference type="GO" id="GO:0005634">
    <property type="term" value="C:nucleus"/>
    <property type="evidence" value="ECO:0007669"/>
    <property type="project" value="UniProtKB-SubCell"/>
</dbReference>
<comment type="subcellular location">
    <subcellularLocation>
        <location evidence="1">Nucleus</location>
    </subcellularLocation>
</comment>
<organism evidence="10">
    <name type="scientific">Tetranychus cinnabarinus</name>
    <name type="common">Carmine spider mite</name>
    <name type="synonym">Acarus cinnabarinus</name>
    <dbReference type="NCBI Taxonomy" id="93129"/>
    <lineage>
        <taxon>Eukaryota</taxon>
        <taxon>Metazoa</taxon>
        <taxon>Ecdysozoa</taxon>
        <taxon>Arthropoda</taxon>
        <taxon>Chelicerata</taxon>
        <taxon>Arachnida</taxon>
        <taxon>Acari</taxon>
        <taxon>Acariformes</taxon>
        <taxon>Trombidiformes</taxon>
        <taxon>Prostigmata</taxon>
        <taxon>Eleutherengona</taxon>
        <taxon>Raphignathae</taxon>
        <taxon>Tetranychoidea</taxon>
        <taxon>Tetranychidae</taxon>
        <taxon>Tetranychus</taxon>
    </lineage>
</organism>
<proteinExistence type="inferred from homology"/>
<sequence length="185" mass="20836">MRAKEGTHLKKKANIKQEKLNLSSDDEYDLVSNEESMEMDGVNSVGISDSSTSAVNSSSNVNAFIPGQIISDDDLVTLSVRELNRQLKNSGLSKQEIIRMKQRRRTLKNRGYAASCRNKRLEVKGGLEGDKMSVEEAVLRIKENVYNLRQEIEEIRDKFDGLKRHASQQGILIPPELAHFIDFGS</sequence>
<protein>
    <submittedName>
        <fullName evidence="10">Muscle aponeurosis fibromatosis</fullName>
    </submittedName>
</protein>
<dbReference type="InterPro" id="IPR008917">
    <property type="entry name" value="TF_DNA-bd_sf"/>
</dbReference>
<evidence type="ECO:0000313" key="10">
    <source>
        <dbReference type="EMBL" id="ATO74591.1"/>
    </source>
</evidence>
<dbReference type="GO" id="GO:0000978">
    <property type="term" value="F:RNA polymerase II cis-regulatory region sequence-specific DNA binding"/>
    <property type="evidence" value="ECO:0007669"/>
    <property type="project" value="TreeGrafter"/>
</dbReference>
<feature type="coiled-coil region" evidence="8">
    <location>
        <begin position="138"/>
        <end position="165"/>
    </location>
</feature>
<keyword evidence="7" id="KW-0539">Nucleus</keyword>
<dbReference type="FunFam" id="1.20.5.170:FF:000011">
    <property type="entry name" value="Transcription factor MafG, putative"/>
    <property type="match status" value="1"/>
</dbReference>
<dbReference type="Gene3D" id="1.20.5.170">
    <property type="match status" value="1"/>
</dbReference>
<keyword evidence="6" id="KW-0804">Transcription</keyword>
<evidence type="ECO:0000256" key="3">
    <source>
        <dbReference type="ARBA" id="ARBA00022491"/>
    </source>
</evidence>
<dbReference type="EMBL" id="KY307929">
    <property type="protein sequence ID" value="ATO74591.1"/>
    <property type="molecule type" value="Genomic_DNA"/>
</dbReference>
<comment type="similarity">
    <text evidence="2">Belongs to the bZIP family. Maf subfamily.</text>
</comment>
<keyword evidence="3" id="KW-0678">Repressor</keyword>
<evidence type="ECO:0000259" key="9">
    <source>
        <dbReference type="Pfam" id="PF03131"/>
    </source>
</evidence>
<evidence type="ECO:0000256" key="4">
    <source>
        <dbReference type="ARBA" id="ARBA00023015"/>
    </source>
</evidence>